<dbReference type="AlphaFoldDB" id="A0A4U5MMG6"/>
<gene>
    <name evidence="1" type="ORF">L596_022695</name>
</gene>
<dbReference type="Proteomes" id="UP000298663">
    <property type="component" value="Unassembled WGS sequence"/>
</dbReference>
<dbReference type="EMBL" id="AZBU02000007">
    <property type="protein sequence ID" value="TKR70706.1"/>
    <property type="molecule type" value="Genomic_DNA"/>
</dbReference>
<protein>
    <submittedName>
        <fullName evidence="1">Uncharacterized protein</fullName>
    </submittedName>
</protein>
<name>A0A4U5MMG6_STECR</name>
<reference evidence="1 2" key="2">
    <citation type="journal article" date="2019" name="G3 (Bethesda)">
        <title>Hybrid Assembly of the Genome of the Entomopathogenic Nematode Steinernema carpocapsae Identifies the X-Chromosome.</title>
        <authorList>
            <person name="Serra L."/>
            <person name="Macchietto M."/>
            <person name="Macias-Munoz A."/>
            <person name="McGill C.J."/>
            <person name="Rodriguez I.M."/>
            <person name="Rodriguez B."/>
            <person name="Murad R."/>
            <person name="Mortazavi A."/>
        </authorList>
    </citation>
    <scope>NUCLEOTIDE SEQUENCE [LARGE SCALE GENOMIC DNA]</scope>
    <source>
        <strain evidence="1 2">ALL</strain>
    </source>
</reference>
<proteinExistence type="predicted"/>
<evidence type="ECO:0000313" key="1">
    <source>
        <dbReference type="EMBL" id="TKR70706.1"/>
    </source>
</evidence>
<keyword evidence="2" id="KW-1185">Reference proteome</keyword>
<comment type="caution">
    <text evidence="1">The sequence shown here is derived from an EMBL/GenBank/DDBJ whole genome shotgun (WGS) entry which is preliminary data.</text>
</comment>
<reference evidence="1 2" key="1">
    <citation type="journal article" date="2015" name="Genome Biol.">
        <title>Comparative genomics of Steinernema reveals deeply conserved gene regulatory networks.</title>
        <authorList>
            <person name="Dillman A.R."/>
            <person name="Macchietto M."/>
            <person name="Porter C.F."/>
            <person name="Rogers A."/>
            <person name="Williams B."/>
            <person name="Antoshechkin I."/>
            <person name="Lee M.M."/>
            <person name="Goodwin Z."/>
            <person name="Lu X."/>
            <person name="Lewis E.E."/>
            <person name="Goodrich-Blair H."/>
            <person name="Stock S.P."/>
            <person name="Adams B.J."/>
            <person name="Sternberg P.W."/>
            <person name="Mortazavi A."/>
        </authorList>
    </citation>
    <scope>NUCLEOTIDE SEQUENCE [LARGE SCALE GENOMIC DNA]</scope>
    <source>
        <strain evidence="1 2">ALL</strain>
    </source>
</reference>
<organism evidence="1 2">
    <name type="scientific">Steinernema carpocapsae</name>
    <name type="common">Entomopathogenic nematode</name>
    <dbReference type="NCBI Taxonomy" id="34508"/>
    <lineage>
        <taxon>Eukaryota</taxon>
        <taxon>Metazoa</taxon>
        <taxon>Ecdysozoa</taxon>
        <taxon>Nematoda</taxon>
        <taxon>Chromadorea</taxon>
        <taxon>Rhabditida</taxon>
        <taxon>Tylenchina</taxon>
        <taxon>Panagrolaimomorpha</taxon>
        <taxon>Strongyloidoidea</taxon>
        <taxon>Steinernematidae</taxon>
        <taxon>Steinernema</taxon>
    </lineage>
</organism>
<sequence length="86" mass="9778">MDKYACQEYEPTRTFNARHGEWSERLHVGSDIDSKCLSKAEWSEIARKECGAEPLVPSYSGQCGFQGDKYVEMVFLCNQPKKVGLL</sequence>
<accession>A0A4U5MMG6</accession>
<evidence type="ECO:0000313" key="2">
    <source>
        <dbReference type="Proteomes" id="UP000298663"/>
    </source>
</evidence>